<feature type="non-terminal residue" evidence="2">
    <location>
        <position position="1"/>
    </location>
</feature>
<keyword evidence="1" id="KW-0732">Signal</keyword>
<evidence type="ECO:0000256" key="1">
    <source>
        <dbReference type="SAM" id="SignalP"/>
    </source>
</evidence>
<accession>A0AAN4Z937</accession>
<feature type="signal peptide" evidence="1">
    <location>
        <begin position="1"/>
        <end position="21"/>
    </location>
</feature>
<gene>
    <name evidence="2" type="ORF">PMAYCL1PPCAC_04886</name>
</gene>
<proteinExistence type="predicted"/>
<feature type="non-terminal residue" evidence="2">
    <location>
        <position position="73"/>
    </location>
</feature>
<evidence type="ECO:0000313" key="2">
    <source>
        <dbReference type="EMBL" id="GMR34691.1"/>
    </source>
</evidence>
<dbReference type="Proteomes" id="UP001328107">
    <property type="component" value="Unassembled WGS sequence"/>
</dbReference>
<comment type="caution">
    <text evidence="2">The sequence shown here is derived from an EMBL/GenBank/DDBJ whole genome shotgun (WGS) entry which is preliminary data.</text>
</comment>
<feature type="chain" id="PRO_5042926933" evidence="1">
    <location>
        <begin position="22"/>
        <end position="73"/>
    </location>
</feature>
<protein>
    <submittedName>
        <fullName evidence="2">Uncharacterized protein</fullName>
    </submittedName>
</protein>
<keyword evidence="3" id="KW-1185">Reference proteome</keyword>
<evidence type="ECO:0000313" key="3">
    <source>
        <dbReference type="Proteomes" id="UP001328107"/>
    </source>
</evidence>
<organism evidence="2 3">
    <name type="scientific">Pristionchus mayeri</name>
    <dbReference type="NCBI Taxonomy" id="1317129"/>
    <lineage>
        <taxon>Eukaryota</taxon>
        <taxon>Metazoa</taxon>
        <taxon>Ecdysozoa</taxon>
        <taxon>Nematoda</taxon>
        <taxon>Chromadorea</taxon>
        <taxon>Rhabditida</taxon>
        <taxon>Rhabditina</taxon>
        <taxon>Diplogasteromorpha</taxon>
        <taxon>Diplogasteroidea</taxon>
        <taxon>Neodiplogasteridae</taxon>
        <taxon>Pristionchus</taxon>
    </lineage>
</organism>
<dbReference type="AlphaFoldDB" id="A0AAN4Z937"/>
<sequence length="73" mass="8019">GFAMTMRYALVLLSIVEIGGALSYDITFVNRCTEVINVHTDKYNDPYTGHLLTTLDVGKAVSFSFDVNDGTKV</sequence>
<reference evidence="3" key="1">
    <citation type="submission" date="2022-10" db="EMBL/GenBank/DDBJ databases">
        <title>Genome assembly of Pristionchus species.</title>
        <authorList>
            <person name="Yoshida K."/>
            <person name="Sommer R.J."/>
        </authorList>
    </citation>
    <scope>NUCLEOTIDE SEQUENCE [LARGE SCALE GENOMIC DNA]</scope>
    <source>
        <strain evidence="3">RS5460</strain>
    </source>
</reference>
<dbReference type="EMBL" id="BTRK01000002">
    <property type="protein sequence ID" value="GMR34691.1"/>
    <property type="molecule type" value="Genomic_DNA"/>
</dbReference>
<name>A0AAN4Z937_9BILA</name>